<evidence type="ECO:0000313" key="1">
    <source>
        <dbReference type="EMBL" id="KKA08400.1"/>
    </source>
</evidence>
<dbReference type="PATRIC" id="fig|132476.4.peg.5848"/>
<organism evidence="1 2">
    <name type="scientific">Pseudomonas kilonensis</name>
    <dbReference type="NCBI Taxonomy" id="132476"/>
    <lineage>
        <taxon>Bacteria</taxon>
        <taxon>Pseudomonadati</taxon>
        <taxon>Pseudomonadota</taxon>
        <taxon>Gammaproteobacteria</taxon>
        <taxon>Pseudomonadales</taxon>
        <taxon>Pseudomonadaceae</taxon>
        <taxon>Pseudomonas</taxon>
    </lineage>
</organism>
<dbReference type="Proteomes" id="UP000033662">
    <property type="component" value="Unassembled WGS sequence"/>
</dbReference>
<comment type="caution">
    <text evidence="1">The sequence shown here is derived from an EMBL/GenBank/DDBJ whole genome shotgun (WGS) entry which is preliminary data.</text>
</comment>
<evidence type="ECO:0000313" key="2">
    <source>
        <dbReference type="Proteomes" id="UP000033662"/>
    </source>
</evidence>
<protein>
    <submittedName>
        <fullName evidence="1">Uncharacterized protein</fullName>
    </submittedName>
</protein>
<dbReference type="EMBL" id="JZXC01000006">
    <property type="protein sequence ID" value="KKA08400.1"/>
    <property type="molecule type" value="Genomic_DNA"/>
</dbReference>
<reference evidence="1 2" key="1">
    <citation type="submission" date="2015-03" db="EMBL/GenBank/DDBJ databases">
        <title>Pseudomonas fluorescens 1855-344 Genome sequencing and assembly.</title>
        <authorList>
            <person name="Eng W.W.H."/>
            <person name="Gan H.M."/>
            <person name="Savka M.A."/>
        </authorList>
    </citation>
    <scope>NUCLEOTIDE SEQUENCE [LARGE SCALE GENOMIC DNA]</scope>
    <source>
        <strain evidence="1 2">1855-344</strain>
    </source>
</reference>
<sequence length="74" mass="9306">MRVYQFHHLGNTAFETFLLLLLSWRYVSRRVGRLLLLKHRDIIRSRLLLWRFQYRWVWQTYLSQLMSFLFSKVT</sequence>
<dbReference type="AlphaFoldDB" id="A0A0F4XRG5"/>
<name>A0A0F4XRG5_9PSED</name>
<gene>
    <name evidence="1" type="ORF">VP02_09110</name>
</gene>
<accession>A0A0F4XRG5</accession>
<proteinExistence type="predicted"/>